<dbReference type="EMBL" id="CP064788">
    <property type="protein sequence ID" value="QSG08904.1"/>
    <property type="molecule type" value="Genomic_DNA"/>
</dbReference>
<evidence type="ECO:0000313" key="2">
    <source>
        <dbReference type="EMBL" id="QSG08904.1"/>
    </source>
</evidence>
<keyword evidence="3" id="KW-1185">Reference proteome</keyword>
<reference evidence="2 3" key="1">
    <citation type="submission" date="2020-11" db="EMBL/GenBank/DDBJ databases">
        <title>Carbohydrate-dependent, anaerobic sulfur respiration: A novel catabolism in halophilic archaea.</title>
        <authorList>
            <person name="Sorokin D.Y."/>
            <person name="Messina E."/>
            <person name="Smedile F."/>
            <person name="La Cono V."/>
            <person name="Hallsworth J.E."/>
            <person name="Yakimov M.M."/>
        </authorList>
    </citation>
    <scope>NUCLEOTIDE SEQUENCE [LARGE SCALE GENOMIC DNA]</scope>
    <source>
        <strain evidence="2 3">HSR12-2</strain>
    </source>
</reference>
<dbReference type="Proteomes" id="UP000662973">
    <property type="component" value="Chromosome"/>
</dbReference>
<feature type="compositionally biased region" description="Polar residues" evidence="1">
    <location>
        <begin position="40"/>
        <end position="56"/>
    </location>
</feature>
<accession>A0A897N8S6</accession>
<proteinExistence type="predicted"/>
<evidence type="ECO:0000313" key="3">
    <source>
        <dbReference type="Proteomes" id="UP000662973"/>
    </source>
</evidence>
<gene>
    <name evidence="2" type="ORF">HSR122_1512</name>
</gene>
<name>A0A897N8S6_9EURY</name>
<dbReference type="AlphaFoldDB" id="A0A897N8S6"/>
<evidence type="ECO:0000256" key="1">
    <source>
        <dbReference type="SAM" id="MobiDB-lite"/>
    </source>
</evidence>
<sequence length="62" mass="6911">MYTLCTVWNRCFADSLEQVDVVDRLPVARVETHADPSRSLHPTSSDGERSLSSNLTLADFTV</sequence>
<feature type="region of interest" description="Disordered" evidence="1">
    <location>
        <begin position="32"/>
        <end position="62"/>
    </location>
</feature>
<organism evidence="2 3">
    <name type="scientific">Halapricum desulfuricans</name>
    <dbReference type="NCBI Taxonomy" id="2841257"/>
    <lineage>
        <taxon>Archaea</taxon>
        <taxon>Methanobacteriati</taxon>
        <taxon>Methanobacteriota</taxon>
        <taxon>Stenosarchaea group</taxon>
        <taxon>Halobacteria</taxon>
        <taxon>Halobacteriales</taxon>
        <taxon>Haloarculaceae</taxon>
        <taxon>Halapricum</taxon>
    </lineage>
</organism>
<dbReference type="KEGG" id="hds:HSR122_1512"/>
<protein>
    <submittedName>
        <fullName evidence="2">Uncharacterized protein</fullName>
    </submittedName>
</protein>